<sequence>MKVLSVSSRRFCGILLQNYRNSGVNRHFPGFFCLPFKNMIEINGLIFYPQTTVLAQNYTVL</sequence>
<dbReference type="Proteomes" id="UP000003843">
    <property type="component" value="Unassembled WGS sequence"/>
</dbReference>
<organism evidence="1 2">
    <name type="scientific">Neisseria lactamica ATCC 23970</name>
    <dbReference type="NCBI Taxonomy" id="546265"/>
    <lineage>
        <taxon>Bacteria</taxon>
        <taxon>Pseudomonadati</taxon>
        <taxon>Pseudomonadota</taxon>
        <taxon>Betaproteobacteria</taxon>
        <taxon>Neisseriales</taxon>
        <taxon>Neisseriaceae</taxon>
        <taxon>Neisseria</taxon>
    </lineage>
</organism>
<name>D0W6K8_NEILA</name>
<reference evidence="1 2" key="1">
    <citation type="submission" date="2009-10" db="EMBL/GenBank/DDBJ databases">
        <authorList>
            <person name="Weinstock G."/>
            <person name="Sodergren E."/>
            <person name="Clifton S."/>
            <person name="Fulton L."/>
            <person name="Fulton B."/>
            <person name="Courtney L."/>
            <person name="Fronick C."/>
            <person name="Harrison M."/>
            <person name="Strong C."/>
            <person name="Farmer C."/>
            <person name="Delahaunty K."/>
            <person name="Markovic C."/>
            <person name="Hall O."/>
            <person name="Minx P."/>
            <person name="Tomlinson C."/>
            <person name="Mitreva M."/>
            <person name="Nelson J."/>
            <person name="Hou S."/>
            <person name="Wollam A."/>
            <person name="Pepin K.H."/>
            <person name="Johnson M."/>
            <person name="Bhonagiri V."/>
            <person name="Nash W.E."/>
            <person name="Warren W."/>
            <person name="Chinwalla A."/>
            <person name="Mardis E.R."/>
            <person name="Wilson R.K."/>
        </authorList>
    </citation>
    <scope>NUCLEOTIDE SEQUENCE [LARGE SCALE GENOMIC DNA]</scope>
    <source>
        <strain evidence="1 2">ATCC 23970</strain>
    </source>
</reference>
<gene>
    <name evidence="1" type="ORF">NEILACOT_03146</name>
</gene>
<proteinExistence type="predicted"/>
<accession>D0W6K8</accession>
<evidence type="ECO:0000313" key="2">
    <source>
        <dbReference type="Proteomes" id="UP000003843"/>
    </source>
</evidence>
<comment type="caution">
    <text evidence="1">The sequence shown here is derived from an EMBL/GenBank/DDBJ whole genome shotgun (WGS) entry which is preliminary data.</text>
</comment>
<evidence type="ECO:0000313" key="1">
    <source>
        <dbReference type="EMBL" id="EEZ76703.1"/>
    </source>
</evidence>
<dbReference type="EMBL" id="ACEQ02000002">
    <property type="protein sequence ID" value="EEZ76703.1"/>
    <property type="molecule type" value="Genomic_DNA"/>
</dbReference>
<protein>
    <submittedName>
        <fullName evidence="1">Uncharacterized protein</fullName>
    </submittedName>
</protein>
<dbReference type="AlphaFoldDB" id="D0W6K8"/>